<dbReference type="STRING" id="39692.BST38_08410"/>
<evidence type="ECO:0000313" key="3">
    <source>
        <dbReference type="Proteomes" id="UP000252008"/>
    </source>
</evidence>
<proteinExistence type="predicted"/>
<organism evidence="2 3">
    <name type="scientific">Mycolicibacterium parafortuitum</name>
    <name type="common">Mycobacterium parafortuitum</name>
    <dbReference type="NCBI Taxonomy" id="39692"/>
    <lineage>
        <taxon>Bacteria</taxon>
        <taxon>Bacillati</taxon>
        <taxon>Actinomycetota</taxon>
        <taxon>Actinomycetes</taxon>
        <taxon>Mycobacteriales</taxon>
        <taxon>Mycobacteriaceae</taxon>
        <taxon>Mycolicibacterium</taxon>
    </lineage>
</organism>
<accession>A0A375YCM0</accession>
<name>A0A375YCM0_MYCPF</name>
<dbReference type="EMBL" id="UEGS01000001">
    <property type="protein sequence ID" value="SRX78819.1"/>
    <property type="molecule type" value="Genomic_DNA"/>
</dbReference>
<gene>
    <name evidence="2" type="ORF">MPP7335_00551</name>
</gene>
<dbReference type="AlphaFoldDB" id="A0A375YCM0"/>
<evidence type="ECO:0000313" key="2">
    <source>
        <dbReference type="EMBL" id="SRX78819.1"/>
    </source>
</evidence>
<evidence type="ECO:0000256" key="1">
    <source>
        <dbReference type="SAM" id="MobiDB-lite"/>
    </source>
</evidence>
<feature type="region of interest" description="Disordered" evidence="1">
    <location>
        <begin position="42"/>
        <end position="73"/>
    </location>
</feature>
<reference evidence="2 3" key="1">
    <citation type="submission" date="2018-05" db="EMBL/GenBank/DDBJ databases">
        <authorList>
            <consortium name="IHU Genomes"/>
        </authorList>
    </citation>
    <scope>NUCLEOTIDE SEQUENCE [LARGE SCALE GENOMIC DNA]</scope>
    <source>
        <strain evidence="2 3">P7335</strain>
    </source>
</reference>
<dbReference type="Proteomes" id="UP000252008">
    <property type="component" value="Unassembled WGS sequence"/>
</dbReference>
<protein>
    <submittedName>
        <fullName evidence="2">Uncharacterized protein</fullName>
    </submittedName>
</protein>
<keyword evidence="3" id="KW-1185">Reference proteome</keyword>
<sequence length="160" mass="16470">MTSGTPIVAGVKTYARMTATALVGAGIVVGLATGCGRTTEGVVAQTTEPGPPLTTERSPSTREPLIPGLPDIQIPNLPLPTRNTDVPEVPAPANSLQMPCREYNALDEATRVAVVREILSQEGNPLGPDGEFIGQVLADAACQFIPSAKVSDVLMGGSPP</sequence>